<dbReference type="InterPro" id="IPR011234">
    <property type="entry name" value="Fumarylacetoacetase-like_C"/>
</dbReference>
<evidence type="ECO:0000313" key="5">
    <source>
        <dbReference type="Proteomes" id="UP000291101"/>
    </source>
</evidence>
<evidence type="ECO:0000256" key="1">
    <source>
        <dbReference type="ARBA" id="ARBA00022723"/>
    </source>
</evidence>
<dbReference type="AlphaFoldDB" id="A0A4Q2T345"/>
<feature type="domain" description="Rv2993c-like N-terminal" evidence="3">
    <location>
        <begin position="1"/>
        <end position="62"/>
    </location>
</feature>
<protein>
    <submittedName>
        <fullName evidence="4">DUF2437 domain-containing protein</fullName>
    </submittedName>
</protein>
<dbReference type="Gene3D" id="2.30.30.370">
    <property type="entry name" value="FAH"/>
    <property type="match status" value="1"/>
</dbReference>
<comment type="caution">
    <text evidence="4">The sequence shown here is derived from an EMBL/GenBank/DDBJ whole genome shotgun (WGS) entry which is preliminary data.</text>
</comment>
<reference evidence="4 5" key="1">
    <citation type="submission" date="2019-01" db="EMBL/GenBank/DDBJ databases">
        <title>Novel species of Nocardioides.</title>
        <authorList>
            <person name="Liu Q."/>
            <person name="X Y.-H."/>
        </authorList>
    </citation>
    <scope>NUCLEOTIDE SEQUENCE [LARGE SCALE GENOMIC DNA]</scope>
    <source>
        <strain evidence="4 5">HLT2-9</strain>
    </source>
</reference>
<dbReference type="Pfam" id="PF10370">
    <property type="entry name" value="Rv2993c-like_N"/>
    <property type="match status" value="1"/>
</dbReference>
<gene>
    <name evidence="4" type="ORF">EUA94_06735</name>
</gene>
<dbReference type="EMBL" id="SDWV01000005">
    <property type="protein sequence ID" value="RYC12922.1"/>
    <property type="molecule type" value="Genomic_DNA"/>
</dbReference>
<dbReference type="Proteomes" id="UP000291101">
    <property type="component" value="Unassembled WGS sequence"/>
</dbReference>
<keyword evidence="1" id="KW-0479">Metal-binding</keyword>
<evidence type="ECO:0000313" key="4">
    <source>
        <dbReference type="EMBL" id="RYC12922.1"/>
    </source>
</evidence>
<feature type="domain" description="Fumarylacetoacetase-like C-terminal" evidence="2">
    <location>
        <begin position="68"/>
        <end position="266"/>
    </location>
</feature>
<keyword evidence="5" id="KW-1185">Reference proteome</keyword>
<evidence type="ECO:0000259" key="2">
    <source>
        <dbReference type="Pfam" id="PF01557"/>
    </source>
</evidence>
<dbReference type="RefSeq" id="WP_129425955.1">
    <property type="nucleotide sequence ID" value="NZ_SDWV01000005.1"/>
</dbReference>
<dbReference type="PANTHER" id="PTHR11820:SF7">
    <property type="entry name" value="ACYLPYRUVASE FAHD1, MITOCHONDRIAL"/>
    <property type="match status" value="1"/>
</dbReference>
<name>A0A4Q2T345_9ACTN</name>
<dbReference type="GO" id="GO:0019752">
    <property type="term" value="P:carboxylic acid metabolic process"/>
    <property type="evidence" value="ECO:0007669"/>
    <property type="project" value="UniProtKB-ARBA"/>
</dbReference>
<dbReference type="OrthoDB" id="9805307at2"/>
<organism evidence="4 5">
    <name type="scientific">Nocardioides zhouii</name>
    <dbReference type="NCBI Taxonomy" id="1168729"/>
    <lineage>
        <taxon>Bacteria</taxon>
        <taxon>Bacillati</taxon>
        <taxon>Actinomycetota</taxon>
        <taxon>Actinomycetes</taxon>
        <taxon>Propionibacteriales</taxon>
        <taxon>Nocardioidaceae</taxon>
        <taxon>Nocardioides</taxon>
    </lineage>
</organism>
<dbReference type="GO" id="GO:0016853">
    <property type="term" value="F:isomerase activity"/>
    <property type="evidence" value="ECO:0007669"/>
    <property type="project" value="UniProtKB-ARBA"/>
</dbReference>
<dbReference type="GO" id="GO:0018773">
    <property type="term" value="F:acetylpyruvate hydrolase activity"/>
    <property type="evidence" value="ECO:0007669"/>
    <property type="project" value="TreeGrafter"/>
</dbReference>
<evidence type="ECO:0000259" key="3">
    <source>
        <dbReference type="Pfam" id="PF10370"/>
    </source>
</evidence>
<accession>A0A4Q2T345</accession>
<dbReference type="SUPFAM" id="SSF56529">
    <property type="entry name" value="FAH"/>
    <property type="match status" value="1"/>
</dbReference>
<dbReference type="InterPro" id="IPR036663">
    <property type="entry name" value="Fumarylacetoacetase_C_sf"/>
</dbReference>
<proteinExistence type="predicted"/>
<sequence length="271" mass="29115">MRICRFTTGEEPRFGVVTGEVDEFGQPSDDSVVVPLAGDPLYVGIKLMDEEHKLSDVRLLAPVIPRSKVVGIGRNYAAHAAEMGNDLPSEPLIFLKPNTTVIGPGDPIYYPPQTSNLHFEGELAVVIGRICRDVPVEQATDVIFGYTIANDVTARDLQKSDVQFTRAKGFDSFCPLGPWIETDLDPHDFADGRAVQTYLNGDVKQDGSTADMVFDVPTLVAYVSSVMTLLPGDLILTGTPDGVGPMQVGDEVEISIAGIGALTNPIALRAT</sequence>
<dbReference type="Pfam" id="PF01557">
    <property type="entry name" value="FAA_hydrolase"/>
    <property type="match status" value="1"/>
</dbReference>
<dbReference type="GO" id="GO:0046872">
    <property type="term" value="F:metal ion binding"/>
    <property type="evidence" value="ECO:0007669"/>
    <property type="project" value="UniProtKB-KW"/>
</dbReference>
<dbReference type="Gene3D" id="3.90.850.10">
    <property type="entry name" value="Fumarylacetoacetase-like, C-terminal domain"/>
    <property type="match status" value="1"/>
</dbReference>
<dbReference type="PANTHER" id="PTHR11820">
    <property type="entry name" value="ACYLPYRUVASE"/>
    <property type="match status" value="1"/>
</dbReference>
<dbReference type="InterPro" id="IPR018833">
    <property type="entry name" value="Rv2993c-like_N"/>
</dbReference>
<dbReference type="FunFam" id="3.90.850.10:FF:000002">
    <property type="entry name" value="2-hydroxyhepta-2,4-diene-1,7-dioate isomerase"/>
    <property type="match status" value="1"/>
</dbReference>